<proteinExistence type="predicted"/>
<accession>A0A0N9I7V6</accession>
<evidence type="ECO:0008006" key="3">
    <source>
        <dbReference type="Google" id="ProtNLM"/>
    </source>
</evidence>
<evidence type="ECO:0000313" key="2">
    <source>
        <dbReference type="Proteomes" id="UP000063699"/>
    </source>
</evidence>
<sequence>MLGVMRKLLRIAPPLVTEERALEVARRECAERGWEWREPVRVTEGLREYVIMTNAVARGGNVWMAIDIHTGAVLRASLASR</sequence>
<dbReference type="AlphaFoldDB" id="A0A0N9I7V6"/>
<protein>
    <recommendedName>
        <fullName evidence="3">PepSY domain-containing protein</fullName>
    </recommendedName>
</protein>
<dbReference type="EMBL" id="CP012752">
    <property type="protein sequence ID" value="ALG10713.1"/>
    <property type="molecule type" value="Genomic_DNA"/>
</dbReference>
<dbReference type="Proteomes" id="UP000063699">
    <property type="component" value="Chromosome"/>
</dbReference>
<gene>
    <name evidence="1" type="ORF">AOZ06_30875</name>
</gene>
<reference evidence="1 2" key="1">
    <citation type="submission" date="2015-07" db="EMBL/GenBank/DDBJ databases">
        <title>Genome sequencing of Kibdelosporangium phytohabitans.</title>
        <authorList>
            <person name="Qin S."/>
            <person name="Xing K."/>
        </authorList>
    </citation>
    <scope>NUCLEOTIDE SEQUENCE [LARGE SCALE GENOMIC DNA]</scope>
    <source>
        <strain evidence="1 2">KLBMP1111</strain>
    </source>
</reference>
<evidence type="ECO:0000313" key="1">
    <source>
        <dbReference type="EMBL" id="ALG10713.1"/>
    </source>
</evidence>
<organism evidence="1 2">
    <name type="scientific">Kibdelosporangium phytohabitans</name>
    <dbReference type="NCBI Taxonomy" id="860235"/>
    <lineage>
        <taxon>Bacteria</taxon>
        <taxon>Bacillati</taxon>
        <taxon>Actinomycetota</taxon>
        <taxon>Actinomycetes</taxon>
        <taxon>Pseudonocardiales</taxon>
        <taxon>Pseudonocardiaceae</taxon>
        <taxon>Kibdelosporangium</taxon>
    </lineage>
</organism>
<dbReference type="KEGG" id="kphy:AOZ06_30875"/>
<name>A0A0N9I7V6_9PSEU</name>
<keyword evidence="2" id="KW-1185">Reference proteome</keyword>
<dbReference type="STRING" id="860235.AOZ06_30875"/>